<comment type="caution">
    <text evidence="12">Lacks conserved residue(s) required for the propagation of feature annotation.</text>
</comment>
<name>A0A399E6L3_9DEIN</name>
<dbReference type="InterPro" id="IPR022644">
    <property type="entry name" value="De-COase2_N"/>
</dbReference>
<dbReference type="NCBIfam" id="TIGR01273">
    <property type="entry name" value="speA"/>
    <property type="match status" value="1"/>
</dbReference>
<comment type="cofactor">
    <cofactor evidence="1 12 13">
        <name>pyridoxal 5'-phosphate</name>
        <dbReference type="ChEBI" id="CHEBI:597326"/>
    </cofactor>
</comment>
<evidence type="ECO:0000259" key="17">
    <source>
        <dbReference type="Pfam" id="PF17944"/>
    </source>
</evidence>
<evidence type="ECO:0000256" key="4">
    <source>
        <dbReference type="ARBA" id="ARBA00008357"/>
    </source>
</evidence>
<keyword evidence="8 12" id="KW-0663">Pyridoxal phosphate</keyword>
<evidence type="ECO:0000259" key="16">
    <source>
        <dbReference type="Pfam" id="PF17810"/>
    </source>
</evidence>
<dbReference type="SUPFAM" id="SSF51419">
    <property type="entry name" value="PLP-binding barrel"/>
    <property type="match status" value="1"/>
</dbReference>
<dbReference type="PIRSF" id="PIRSF001336">
    <property type="entry name" value="Arg_decrbxlase"/>
    <property type="match status" value="1"/>
</dbReference>
<dbReference type="PROSITE" id="PS00878">
    <property type="entry name" value="ODR_DC_2_1"/>
    <property type="match status" value="1"/>
</dbReference>
<sequence length="647" mass="72478">MPPDIPSVACVRRPGFKLEKLKRFTAKDAEEIYLVPHWAAGFFRVGEDGELEVTPEGAEGPSASLFEIVQDLRDEGRPLPVMLRFPQILEARVVALNEAFRRAIKKYHYNASYQGLFPVKVNQRRMVVETVARAGKPFAYGLEAGSKAELALILAQDLHPESIIACNGFKDDDFIRLALMGKKLGRNVVITLEKFAELGRVIRIAKEIGVEPQIGIRYKLKTKGSGAWEESGGEAAKFGFTTPEIIKAVDMLAEAGMLGTIAMLHSHIGSQVTDIRRIKQAVREIAQTYVQLRKLGAPVRYLNLGGGLAVDYDGSKTAFYASANYTLEEYAEDLVYVTKEICDGHGEPHPILVTESGRAVTAYHSVLVLEVVDTIRPPGEEKLEQPKDAHPVVKDMFELARSISAKNYREVYHDAFANKDTVQNLYDLGLISLRDRAAAEALFYQIARKTLKLALELDYPADELEDLQKMLADKLVCNFSLFQSLPDTWAIKQMFPIVPLTRLNERPTREATLVDITCDSDGKIDRFIDTHDVRNTLPVHEIRPGEPYYLGVFLVGAYQDVLGMNHNLFGRIGEAHVVVDEHGYEIERFILGEKARRVIEKMGYEEDKLAGAVEKLVRSSKKLTPAEKGAFMELYARELVGYTYLED</sequence>
<feature type="modified residue" description="N6-(pyridoxal phosphate)lysine" evidence="12 13">
    <location>
        <position position="120"/>
    </location>
</feature>
<accession>A0A399E6L3</accession>
<dbReference type="InterPro" id="IPR009006">
    <property type="entry name" value="Ala_racemase/Decarboxylase_C"/>
</dbReference>
<evidence type="ECO:0000259" key="15">
    <source>
        <dbReference type="Pfam" id="PF02784"/>
    </source>
</evidence>
<dbReference type="InterPro" id="IPR041128">
    <property type="entry name" value="Arg_decarbox_C"/>
</dbReference>
<proteinExistence type="inferred from homology"/>
<evidence type="ECO:0000256" key="14">
    <source>
        <dbReference type="PIRSR" id="PIRSR600183-50"/>
    </source>
</evidence>
<dbReference type="PANTHER" id="PTHR43295">
    <property type="entry name" value="ARGININE DECARBOXYLASE"/>
    <property type="match status" value="1"/>
</dbReference>
<evidence type="ECO:0000256" key="10">
    <source>
        <dbReference type="ARBA" id="ARBA00023115"/>
    </source>
</evidence>
<dbReference type="GO" id="GO:0008792">
    <property type="term" value="F:arginine decarboxylase activity"/>
    <property type="evidence" value="ECO:0007669"/>
    <property type="project" value="UniProtKB-UniRule"/>
</dbReference>
<keyword evidence="5 12" id="KW-0479">Metal-binding</keyword>
<evidence type="ECO:0000256" key="5">
    <source>
        <dbReference type="ARBA" id="ARBA00022723"/>
    </source>
</evidence>
<keyword evidence="6 12" id="KW-0210">Decarboxylase</keyword>
<dbReference type="HAMAP" id="MF_01417">
    <property type="entry name" value="SpeA"/>
    <property type="match status" value="1"/>
</dbReference>
<evidence type="ECO:0000256" key="1">
    <source>
        <dbReference type="ARBA" id="ARBA00001933"/>
    </source>
</evidence>
<evidence type="ECO:0000256" key="9">
    <source>
        <dbReference type="ARBA" id="ARBA00023066"/>
    </source>
</evidence>
<dbReference type="InterPro" id="IPR022653">
    <property type="entry name" value="De-COase2_pyr-phos_BS"/>
</dbReference>
<gene>
    <name evidence="12 18" type="primary">speA</name>
    <name evidence="18" type="ORF">Mcate_00076</name>
</gene>
<dbReference type="CDD" id="cd06830">
    <property type="entry name" value="PLPDE_III_ADC"/>
    <property type="match status" value="1"/>
</dbReference>
<dbReference type="EC" id="4.1.1.19" evidence="12"/>
<dbReference type="AlphaFoldDB" id="A0A399E6L3"/>
<evidence type="ECO:0000256" key="2">
    <source>
        <dbReference type="ARBA" id="ARBA00001946"/>
    </source>
</evidence>
<feature type="domain" description="Arginine decarboxylase helical bundle" evidence="16">
    <location>
        <begin position="387"/>
        <end position="468"/>
    </location>
</feature>
<comment type="function">
    <text evidence="3 12">Catalyzes the biosynthesis of agmatine from arginine.</text>
</comment>
<keyword evidence="7 12" id="KW-0460">Magnesium</keyword>
<comment type="similarity">
    <text evidence="4 12">Belongs to the Orn/Lys/Arg decarboxylase class-II family. SpeA subfamily.</text>
</comment>
<dbReference type="GO" id="GO:0046872">
    <property type="term" value="F:metal ion binding"/>
    <property type="evidence" value="ECO:0007669"/>
    <property type="project" value="UniProtKB-KW"/>
</dbReference>
<evidence type="ECO:0000256" key="13">
    <source>
        <dbReference type="PIRSR" id="PIRSR001336-50"/>
    </source>
</evidence>
<evidence type="ECO:0000256" key="3">
    <source>
        <dbReference type="ARBA" id="ARBA00002257"/>
    </source>
</evidence>
<dbReference type="InterPro" id="IPR002985">
    <property type="entry name" value="Arg_decrbxlase"/>
</dbReference>
<feature type="domain" description="Arginine decarboxylase C-terminal helical" evidence="17">
    <location>
        <begin position="597"/>
        <end position="645"/>
    </location>
</feature>
<dbReference type="UniPathway" id="UPA00186">
    <property type="reaction ID" value="UER00284"/>
</dbReference>
<organism evidence="18 19">
    <name type="scientific">Meiothermus taiwanensis</name>
    <dbReference type="NCBI Taxonomy" id="172827"/>
    <lineage>
        <taxon>Bacteria</taxon>
        <taxon>Thermotogati</taxon>
        <taxon>Deinococcota</taxon>
        <taxon>Deinococci</taxon>
        <taxon>Thermales</taxon>
        <taxon>Thermaceae</taxon>
        <taxon>Meiothermus</taxon>
    </lineage>
</organism>
<dbReference type="PANTHER" id="PTHR43295:SF9">
    <property type="entry name" value="BIOSYNTHETIC ARGININE DECARBOXYLASE"/>
    <property type="match status" value="1"/>
</dbReference>
<comment type="catalytic activity">
    <reaction evidence="12">
        <text>L-arginine + H(+) = agmatine + CO2</text>
        <dbReference type="Rhea" id="RHEA:17641"/>
        <dbReference type="ChEBI" id="CHEBI:15378"/>
        <dbReference type="ChEBI" id="CHEBI:16526"/>
        <dbReference type="ChEBI" id="CHEBI:32682"/>
        <dbReference type="ChEBI" id="CHEBI:58145"/>
        <dbReference type="EC" id="4.1.1.19"/>
    </reaction>
</comment>
<dbReference type="Pfam" id="PF02784">
    <property type="entry name" value="Orn_Arg_deC_N"/>
    <property type="match status" value="1"/>
</dbReference>
<evidence type="ECO:0000256" key="11">
    <source>
        <dbReference type="ARBA" id="ARBA00023239"/>
    </source>
</evidence>
<evidence type="ECO:0000313" key="19">
    <source>
        <dbReference type="Proteomes" id="UP000266089"/>
    </source>
</evidence>
<evidence type="ECO:0000256" key="7">
    <source>
        <dbReference type="ARBA" id="ARBA00022842"/>
    </source>
</evidence>
<dbReference type="Pfam" id="PF17810">
    <property type="entry name" value="Arg_decarb_HB"/>
    <property type="match status" value="1"/>
</dbReference>
<dbReference type="InterPro" id="IPR000183">
    <property type="entry name" value="Orn/DAP/Arg_de-COase"/>
</dbReference>
<keyword evidence="11 12" id="KW-0456">Lyase</keyword>
<comment type="cofactor">
    <cofactor evidence="2 12">
        <name>Mg(2+)</name>
        <dbReference type="ChEBI" id="CHEBI:18420"/>
    </cofactor>
</comment>
<evidence type="ECO:0000256" key="12">
    <source>
        <dbReference type="HAMAP-Rule" id="MF_01417"/>
    </source>
</evidence>
<comment type="pathway">
    <text evidence="12">Amine and polyamine biosynthesis; agmatine biosynthesis; agmatine from L-arginine: step 1/1.</text>
</comment>
<dbReference type="InterPro" id="IPR029066">
    <property type="entry name" value="PLP-binding_barrel"/>
</dbReference>
<keyword evidence="9 12" id="KW-0745">Spermidine biosynthesis</keyword>
<dbReference type="GO" id="GO:0006527">
    <property type="term" value="P:L-arginine catabolic process"/>
    <property type="evidence" value="ECO:0007669"/>
    <property type="project" value="InterPro"/>
</dbReference>
<dbReference type="GO" id="GO:0008295">
    <property type="term" value="P:spermidine biosynthetic process"/>
    <property type="evidence" value="ECO:0007669"/>
    <property type="project" value="UniProtKB-UniRule"/>
</dbReference>
<dbReference type="InterPro" id="IPR040634">
    <property type="entry name" value="Arg_decarb_HB"/>
</dbReference>
<dbReference type="NCBIfam" id="NF003763">
    <property type="entry name" value="PRK05354.1"/>
    <property type="match status" value="1"/>
</dbReference>
<dbReference type="Gene3D" id="3.20.20.10">
    <property type="entry name" value="Alanine racemase"/>
    <property type="match status" value="1"/>
</dbReference>
<feature type="domain" description="Orn/DAP/Arg decarboxylase 2 N-terminal" evidence="15">
    <location>
        <begin position="97"/>
        <end position="362"/>
    </location>
</feature>
<dbReference type="Pfam" id="PF17944">
    <property type="entry name" value="Arg_decarbox_C"/>
    <property type="match status" value="1"/>
</dbReference>
<dbReference type="Gene3D" id="2.40.37.10">
    <property type="entry name" value="Lyase, Ornithine Decarboxylase, Chain A, domain 1"/>
    <property type="match status" value="1"/>
</dbReference>
<protein>
    <recommendedName>
        <fullName evidence="12">Biosynthetic arginine decarboxylase</fullName>
        <shortName evidence="12">ADC</shortName>
        <ecNumber evidence="12">4.1.1.19</ecNumber>
    </recommendedName>
</protein>
<dbReference type="SUPFAM" id="SSF50621">
    <property type="entry name" value="Alanine racemase C-terminal domain-like"/>
    <property type="match status" value="1"/>
</dbReference>
<dbReference type="PRINTS" id="PR01180">
    <property type="entry name" value="ARGDCRBXLASE"/>
</dbReference>
<evidence type="ECO:0000313" key="18">
    <source>
        <dbReference type="EMBL" id="RIH80105.1"/>
    </source>
</evidence>
<dbReference type="PRINTS" id="PR01179">
    <property type="entry name" value="ODADCRBXLASE"/>
</dbReference>
<reference evidence="18 19" key="1">
    <citation type="submission" date="2018-08" db="EMBL/GenBank/DDBJ databases">
        <title>Meiothermus cateniformans JCM 15151 genome sequencing project.</title>
        <authorList>
            <person name="Da Costa M.S."/>
            <person name="Albuquerque L."/>
            <person name="Raposo P."/>
            <person name="Froufe H.J.C."/>
            <person name="Barroso C.S."/>
            <person name="Egas C."/>
        </authorList>
    </citation>
    <scope>NUCLEOTIDE SEQUENCE [LARGE SCALE GENOMIC DNA]</scope>
    <source>
        <strain evidence="18 19">JCM 15151</strain>
    </source>
</reference>
<dbReference type="EMBL" id="QWKX01000001">
    <property type="protein sequence ID" value="RIH80105.1"/>
    <property type="molecule type" value="Genomic_DNA"/>
</dbReference>
<keyword evidence="10 12" id="KW-0620">Polyamine biosynthesis</keyword>
<evidence type="ECO:0000256" key="6">
    <source>
        <dbReference type="ARBA" id="ARBA00022793"/>
    </source>
</evidence>
<comment type="caution">
    <text evidence="18">The sequence shown here is derived from an EMBL/GenBank/DDBJ whole genome shotgun (WGS) entry which is preliminary data.</text>
</comment>
<dbReference type="Proteomes" id="UP000266089">
    <property type="component" value="Unassembled WGS sequence"/>
</dbReference>
<evidence type="ECO:0000256" key="8">
    <source>
        <dbReference type="ARBA" id="ARBA00022898"/>
    </source>
</evidence>
<dbReference type="Gene3D" id="1.10.287.3440">
    <property type="match status" value="1"/>
</dbReference>
<feature type="active site" description="Proton donor" evidence="14">
    <location>
        <position position="518"/>
    </location>
</feature>
<dbReference type="Gene3D" id="1.20.58.930">
    <property type="match status" value="1"/>
</dbReference>